<dbReference type="GO" id="GO:0005737">
    <property type="term" value="C:cytoplasm"/>
    <property type="evidence" value="ECO:0007669"/>
    <property type="project" value="UniProtKB-SubCell"/>
</dbReference>
<reference evidence="14" key="1">
    <citation type="journal article" date="2020" name="Biotechnol. Biofuels">
        <title>New insights from the biogas microbiome by comprehensive genome-resolved metagenomics of nearly 1600 species originating from multiple anaerobic digesters.</title>
        <authorList>
            <person name="Campanaro S."/>
            <person name="Treu L."/>
            <person name="Rodriguez-R L.M."/>
            <person name="Kovalovszki A."/>
            <person name="Ziels R.M."/>
            <person name="Maus I."/>
            <person name="Zhu X."/>
            <person name="Kougias P.G."/>
            <person name="Basile A."/>
            <person name="Luo G."/>
            <person name="Schluter A."/>
            <person name="Konstantinidis K.T."/>
            <person name="Angelidaki I."/>
        </authorList>
    </citation>
    <scope>NUCLEOTIDE SEQUENCE</scope>
    <source>
        <strain evidence="14">AS06rmzACSIP_7</strain>
    </source>
</reference>
<keyword evidence="5 13" id="KW-0963">Cytoplasm</keyword>
<evidence type="ECO:0000256" key="10">
    <source>
        <dbReference type="ARBA" id="ARBA00022898"/>
    </source>
</evidence>
<dbReference type="EC" id="2.6.1.62" evidence="13"/>
<dbReference type="Gene3D" id="3.40.640.10">
    <property type="entry name" value="Type I PLP-dependent aspartate aminotransferase-like (Major domain)"/>
    <property type="match status" value="1"/>
</dbReference>
<dbReference type="Pfam" id="PF00202">
    <property type="entry name" value="Aminotran_3"/>
    <property type="match status" value="1"/>
</dbReference>
<sequence>MYSGRQLTEWDKKYIWHPFTQMKDYMGAEPLIIERGEGCYLVDVDGNRYIDGVSSLWVLVHGHGKKELVDAIERQSKVLCHSTLLGLGNVPSVLLAKRLIDIVPRGLSRVFYSDNGSTSVEIALKMAYQYWQQRGEKRKKRFISLTNAYHGDTIGSVSIGGIDLFHQVYRPLLFKTYKAPSPYCYRCPLKLERQSCGLACVEAFEKVVRARRDEACAVIVEPLVQGAAGMIVQPAGWLKAVWGIAKENGLLFVTDEVATGFGRTGHMFACEEEGVSPDFLCVAKGITGGYLPLAATLTTEEVFGGFLGEFDEFKTFFHGHTYTGNPLACAVAVESIELFEKEGVLAKLEEKIRILESGLERFRDLPHVGDIRQKGFMVGIELVKSRKTRRPYRPGEKIGQKVIEEARKRGVIIRPLGDVIVLMPPLAIEGPVLEELVNVTYESVKAVTGI</sequence>
<keyword evidence="6 13" id="KW-0032">Aminotransferase</keyword>
<feature type="modified residue" description="N6-(pyridoxal phosphate)lysine" evidence="13">
    <location>
        <position position="284"/>
    </location>
</feature>
<evidence type="ECO:0000256" key="12">
    <source>
        <dbReference type="ARBA" id="ARBA00060970"/>
    </source>
</evidence>
<feature type="binding site" evidence="13">
    <location>
        <position position="255"/>
    </location>
    <ligand>
        <name>pyridoxal 5'-phosphate</name>
        <dbReference type="ChEBI" id="CHEBI:597326"/>
    </ligand>
</feature>
<evidence type="ECO:0000256" key="9">
    <source>
        <dbReference type="ARBA" id="ARBA00022756"/>
    </source>
</evidence>
<dbReference type="GO" id="GO:0009102">
    <property type="term" value="P:biotin biosynthetic process"/>
    <property type="evidence" value="ECO:0007669"/>
    <property type="project" value="UniProtKB-UniRule"/>
</dbReference>
<comment type="caution">
    <text evidence="13">Lacks conserved residue(s) required for the propagation of feature annotation.</text>
</comment>
<accession>A0A351U2E3</accession>
<comment type="similarity">
    <text evidence="12 13">Belongs to the class-III pyridoxal-phosphate-dependent aminotransferase family. BioA subfamily.</text>
</comment>
<evidence type="ECO:0000256" key="5">
    <source>
        <dbReference type="ARBA" id="ARBA00022490"/>
    </source>
</evidence>
<dbReference type="InterPro" id="IPR005815">
    <property type="entry name" value="BioA"/>
</dbReference>
<dbReference type="EMBL" id="JAAYEE010000179">
    <property type="protein sequence ID" value="NLW35855.1"/>
    <property type="molecule type" value="Genomic_DNA"/>
</dbReference>
<dbReference type="FunFam" id="3.40.640.10:FF:000078">
    <property type="entry name" value="Adenosylmethionine-8-amino-7-oxononanoate aminotransferase"/>
    <property type="match status" value="1"/>
</dbReference>
<comment type="subunit">
    <text evidence="4 13">Homodimer.</text>
</comment>
<dbReference type="PIRSF" id="PIRSF000521">
    <property type="entry name" value="Transaminase_4ab_Lys_Orn"/>
    <property type="match status" value="1"/>
</dbReference>
<evidence type="ECO:0000256" key="2">
    <source>
        <dbReference type="ARBA" id="ARBA00004496"/>
    </source>
</evidence>
<dbReference type="NCBIfam" id="TIGR00508">
    <property type="entry name" value="bioA"/>
    <property type="match status" value="1"/>
</dbReference>
<feature type="binding site" evidence="13">
    <location>
        <position position="149"/>
    </location>
    <ligand>
        <name>substrate</name>
    </ligand>
</feature>
<dbReference type="InterPro" id="IPR005814">
    <property type="entry name" value="Aminotrans_3"/>
</dbReference>
<proteinExistence type="inferred from homology"/>
<evidence type="ECO:0000256" key="13">
    <source>
        <dbReference type="HAMAP-Rule" id="MF_00834"/>
    </source>
</evidence>
<comment type="catalytic activity">
    <reaction evidence="11 13">
        <text>(8S)-8-amino-7-oxononanoate + S-adenosyl-L-methionine = S-adenosyl-4-methylsulfanyl-2-oxobutanoate + (7R,8S)-7,8-diammoniononanoate</text>
        <dbReference type="Rhea" id="RHEA:16861"/>
        <dbReference type="ChEBI" id="CHEBI:16490"/>
        <dbReference type="ChEBI" id="CHEBI:59789"/>
        <dbReference type="ChEBI" id="CHEBI:149468"/>
        <dbReference type="ChEBI" id="CHEBI:149469"/>
        <dbReference type="EC" id="2.6.1.62"/>
    </reaction>
</comment>
<keyword evidence="8 13" id="KW-0949">S-adenosyl-L-methionine</keyword>
<keyword evidence="10 13" id="KW-0663">Pyridoxal phosphate</keyword>
<dbReference type="InterPro" id="IPR015421">
    <property type="entry name" value="PyrdxlP-dep_Trfase_major"/>
</dbReference>
<feature type="binding site" evidence="13">
    <location>
        <begin position="320"/>
        <end position="321"/>
    </location>
    <ligand>
        <name>pyridoxal 5'-phosphate</name>
        <dbReference type="ChEBI" id="CHEBI:597326"/>
    </ligand>
</feature>
<dbReference type="CDD" id="cd00610">
    <property type="entry name" value="OAT_like"/>
    <property type="match status" value="1"/>
</dbReference>
<reference evidence="14" key="2">
    <citation type="submission" date="2020-01" db="EMBL/GenBank/DDBJ databases">
        <authorList>
            <person name="Campanaro S."/>
        </authorList>
    </citation>
    <scope>NUCLEOTIDE SEQUENCE</scope>
    <source>
        <strain evidence="14">AS06rmzACSIP_7</strain>
    </source>
</reference>
<name>A0A351U2E3_9BACT</name>
<feature type="binding site" evidence="13">
    <location>
        <position position="319"/>
    </location>
    <ligand>
        <name>substrate</name>
    </ligand>
</feature>
<evidence type="ECO:0000256" key="7">
    <source>
        <dbReference type="ARBA" id="ARBA00022679"/>
    </source>
</evidence>
<feature type="binding site" evidence="13">
    <location>
        <begin position="116"/>
        <end position="117"/>
    </location>
    <ligand>
        <name>pyridoxal 5'-phosphate</name>
        <dbReference type="ChEBI" id="CHEBI:597326"/>
    </ligand>
</feature>
<comment type="cofactor">
    <cofactor evidence="1 13">
        <name>pyridoxal 5'-phosphate</name>
        <dbReference type="ChEBI" id="CHEBI:597326"/>
    </cofactor>
</comment>
<dbReference type="InterPro" id="IPR015422">
    <property type="entry name" value="PyrdxlP-dep_Trfase_small"/>
</dbReference>
<keyword evidence="7 13" id="KW-0808">Transferase</keyword>
<comment type="function">
    <text evidence="13">Catalyzes the transfer of the alpha-amino group from S-adenosyl-L-methionine (SAM) to 7-keto-8-aminopelargonic acid (KAPA) to form 7,8-diaminopelargonic acid (DAPA). It is the only aminotransferase known to utilize SAM as an amino donor.</text>
</comment>
<evidence type="ECO:0000256" key="1">
    <source>
        <dbReference type="ARBA" id="ARBA00001933"/>
    </source>
</evidence>
<keyword evidence="9 13" id="KW-0093">Biotin biosynthesis</keyword>
<feature type="site" description="Participates in the substrate recognition with KAPA and in a stacking interaction with the adenine ring of SAM" evidence="13">
    <location>
        <position position="19"/>
    </location>
</feature>
<protein>
    <recommendedName>
        <fullName evidence="13">Adenosylmethionine-8-amino-7-oxononanoate aminotransferase</fullName>
        <ecNumber evidence="13">2.6.1.62</ecNumber>
    </recommendedName>
    <alternativeName>
        <fullName evidence="13">7,8-diamino-pelargonic acid aminotransferase</fullName>
        <shortName evidence="13">DAPA AT</shortName>
        <shortName evidence="13">DAPA aminotransferase</shortName>
    </alternativeName>
    <alternativeName>
        <fullName evidence="13">7,8-diaminononanoate synthase</fullName>
        <shortName evidence="13">DANS</shortName>
    </alternativeName>
    <alternativeName>
        <fullName evidence="13">Diaminopelargonic acid synthase</fullName>
    </alternativeName>
</protein>
<evidence type="ECO:0000256" key="8">
    <source>
        <dbReference type="ARBA" id="ARBA00022691"/>
    </source>
</evidence>
<dbReference type="HAMAP" id="MF_00834">
    <property type="entry name" value="BioA"/>
    <property type="match status" value="1"/>
</dbReference>
<dbReference type="Gene3D" id="3.90.1150.10">
    <property type="entry name" value="Aspartate Aminotransferase, domain 1"/>
    <property type="match status" value="1"/>
</dbReference>
<evidence type="ECO:0000313" key="14">
    <source>
        <dbReference type="EMBL" id="NLW35855.1"/>
    </source>
</evidence>
<evidence type="ECO:0000256" key="11">
    <source>
        <dbReference type="ARBA" id="ARBA00048449"/>
    </source>
</evidence>
<comment type="caution">
    <text evidence="14">The sequence shown here is derived from an EMBL/GenBank/DDBJ whole genome shotgun (WGS) entry which is preliminary data.</text>
</comment>
<dbReference type="PANTHER" id="PTHR42684:SF17">
    <property type="entry name" value="ADENOSYLMETHIONINE-8-AMINO-7-OXONONANOATE AMINOTRANSFERASE"/>
    <property type="match status" value="1"/>
</dbReference>
<dbReference type="Proteomes" id="UP000777265">
    <property type="component" value="Unassembled WGS sequence"/>
</dbReference>
<dbReference type="InterPro" id="IPR049704">
    <property type="entry name" value="Aminotrans_3_PPA_site"/>
</dbReference>
<feature type="binding site" evidence="13">
    <location>
        <position position="414"/>
    </location>
    <ligand>
        <name>substrate</name>
    </ligand>
</feature>
<dbReference type="AlphaFoldDB" id="A0A351U2E3"/>
<dbReference type="GO" id="GO:0030170">
    <property type="term" value="F:pyridoxal phosphate binding"/>
    <property type="evidence" value="ECO:0007669"/>
    <property type="project" value="UniProtKB-UniRule"/>
</dbReference>
<dbReference type="PROSITE" id="PS00600">
    <property type="entry name" value="AA_TRANSFER_CLASS_3"/>
    <property type="match status" value="1"/>
</dbReference>
<comment type="pathway">
    <text evidence="3 13">Cofactor biosynthesis; biotin biosynthesis; 7,8-diaminononanoate from 8-amino-7-oxononanoate (SAM route): step 1/1.</text>
</comment>
<evidence type="ECO:0000256" key="3">
    <source>
        <dbReference type="ARBA" id="ARBA00005063"/>
    </source>
</evidence>
<dbReference type="PANTHER" id="PTHR42684">
    <property type="entry name" value="ADENOSYLMETHIONINE-8-AMINO-7-OXONONANOATE AMINOTRANSFERASE"/>
    <property type="match status" value="1"/>
</dbReference>
<gene>
    <name evidence="13 14" type="primary">bioA</name>
    <name evidence="14" type="ORF">GXY80_10300</name>
</gene>
<dbReference type="InterPro" id="IPR015424">
    <property type="entry name" value="PyrdxlP-dep_Trfase"/>
</dbReference>
<feature type="binding site" evidence="13">
    <location>
        <position position="284"/>
    </location>
    <ligand>
        <name>substrate</name>
    </ligand>
</feature>
<evidence type="ECO:0000256" key="4">
    <source>
        <dbReference type="ARBA" id="ARBA00011738"/>
    </source>
</evidence>
<dbReference type="SUPFAM" id="SSF53383">
    <property type="entry name" value="PLP-dependent transferases"/>
    <property type="match status" value="1"/>
</dbReference>
<dbReference type="GO" id="GO:0004015">
    <property type="term" value="F:adenosylmethionine-8-amino-7-oxononanoate transaminase activity"/>
    <property type="evidence" value="ECO:0007669"/>
    <property type="project" value="UniProtKB-UniRule"/>
</dbReference>
<evidence type="ECO:0000313" key="15">
    <source>
        <dbReference type="Proteomes" id="UP000777265"/>
    </source>
</evidence>
<comment type="subcellular location">
    <subcellularLocation>
        <location evidence="2 13">Cytoplasm</location>
    </subcellularLocation>
</comment>
<dbReference type="STRING" id="909663.GCA_000512235_02257"/>
<organism evidence="14 15">
    <name type="scientific">Syntrophorhabdus aromaticivorans</name>
    <dbReference type="NCBI Taxonomy" id="328301"/>
    <lineage>
        <taxon>Bacteria</taxon>
        <taxon>Pseudomonadati</taxon>
        <taxon>Thermodesulfobacteriota</taxon>
        <taxon>Syntrophorhabdia</taxon>
        <taxon>Syntrophorhabdales</taxon>
        <taxon>Syntrophorhabdaceae</taxon>
        <taxon>Syntrophorhabdus</taxon>
    </lineage>
</organism>
<evidence type="ECO:0000256" key="6">
    <source>
        <dbReference type="ARBA" id="ARBA00022576"/>
    </source>
</evidence>